<dbReference type="OrthoDB" id="288267at2"/>
<feature type="transmembrane region" description="Helical" evidence="1">
    <location>
        <begin position="93"/>
        <end position="110"/>
    </location>
</feature>
<dbReference type="Proteomes" id="UP000198263">
    <property type="component" value="Unassembled WGS sequence"/>
</dbReference>
<dbReference type="EMBL" id="FCNV02000002">
    <property type="protein sequence ID" value="SAL23935.1"/>
    <property type="molecule type" value="Genomic_DNA"/>
</dbReference>
<gene>
    <name evidence="2" type="ORF">AWB72_01792</name>
</gene>
<evidence type="ECO:0000256" key="1">
    <source>
        <dbReference type="SAM" id="Phobius"/>
    </source>
</evidence>
<organism evidence="2 3">
    <name type="scientific">Caballeronia concitans</name>
    <dbReference type="NCBI Taxonomy" id="1777133"/>
    <lineage>
        <taxon>Bacteria</taxon>
        <taxon>Pseudomonadati</taxon>
        <taxon>Pseudomonadota</taxon>
        <taxon>Betaproteobacteria</taxon>
        <taxon>Burkholderiales</taxon>
        <taxon>Burkholderiaceae</taxon>
        <taxon>Caballeronia</taxon>
    </lineage>
</organism>
<protein>
    <recommendedName>
        <fullName evidence="4">DUF1440 domain-containing protein</fullName>
    </recommendedName>
</protein>
<keyword evidence="1" id="KW-1133">Transmembrane helix</keyword>
<reference evidence="2 3" key="1">
    <citation type="submission" date="2016-01" db="EMBL/GenBank/DDBJ databases">
        <authorList>
            <person name="Peeters C."/>
        </authorList>
    </citation>
    <scope>NUCLEOTIDE SEQUENCE [LARGE SCALE GENOMIC DNA]</scope>
    <source>
        <strain evidence="2">LMG 29315</strain>
    </source>
</reference>
<sequence length="157" mass="16192">MNSTSNDLLLRAICSGSTAGLTSAMAAAAGASAAGRRPYAALNAVTHCLWPERAPREEDLSAKYTGIGAGIHLGSAIFWGVLFEALCGKRPRAGKIAAAAATTAAVAYVVDYHVVPDRLTPGFEAHLSKQSLALTYLALGAGFAVAALARAQSHRLR</sequence>
<name>A0A658QUW3_9BURK</name>
<keyword evidence="3" id="KW-1185">Reference proteome</keyword>
<keyword evidence="1" id="KW-0472">Membrane</keyword>
<keyword evidence="1" id="KW-0812">Transmembrane</keyword>
<evidence type="ECO:0008006" key="4">
    <source>
        <dbReference type="Google" id="ProtNLM"/>
    </source>
</evidence>
<comment type="caution">
    <text evidence="2">The sequence shown here is derived from an EMBL/GenBank/DDBJ whole genome shotgun (WGS) entry which is preliminary data.</text>
</comment>
<dbReference type="RefSeq" id="WP_087128009.1">
    <property type="nucleotide sequence ID" value="NZ_FCNV02000002.1"/>
</dbReference>
<dbReference type="AlphaFoldDB" id="A0A658QUW3"/>
<proteinExistence type="predicted"/>
<evidence type="ECO:0000313" key="2">
    <source>
        <dbReference type="EMBL" id="SAL23935.1"/>
    </source>
</evidence>
<feature type="transmembrane region" description="Helical" evidence="1">
    <location>
        <begin position="64"/>
        <end position="86"/>
    </location>
</feature>
<feature type="transmembrane region" description="Helical" evidence="1">
    <location>
        <begin position="130"/>
        <end position="149"/>
    </location>
</feature>
<evidence type="ECO:0000313" key="3">
    <source>
        <dbReference type="Proteomes" id="UP000198263"/>
    </source>
</evidence>
<accession>A0A658QUW3</accession>